<name>A0A4S4DA27_CAMSN</name>
<comment type="caution">
    <text evidence="3">The sequence shown here is derived from an EMBL/GenBank/DDBJ whole genome shotgun (WGS) entry which is preliminary data.</text>
</comment>
<sequence length="226" mass="25093">MKDYQLQTPKKDHHHHHQQHANRRSKSISDHTKKSQKISKKCLDSVFTSVSEDVSFKSPKGSIEFSSLSEISEDHQFDKSAESFISSLNPVLSPSSETVALSDLTPLSSATADVSVCHYRSAETKNSIDIVAVEAEMVVNHLKQARIQVMNSTSADLQCKKLLDTLIEVVIGEFNALPEEKDRFAELVLTKTQVVFLSFLLWILAVSVVFLFSSGVQSSFSEPPPT</sequence>
<proteinExistence type="predicted"/>
<reference evidence="3 4" key="1">
    <citation type="journal article" date="2018" name="Proc. Natl. Acad. Sci. U.S.A.">
        <title>Draft genome sequence of Camellia sinensis var. sinensis provides insights into the evolution of the tea genome and tea quality.</title>
        <authorList>
            <person name="Wei C."/>
            <person name="Yang H."/>
            <person name="Wang S."/>
            <person name="Zhao J."/>
            <person name="Liu C."/>
            <person name="Gao L."/>
            <person name="Xia E."/>
            <person name="Lu Y."/>
            <person name="Tai Y."/>
            <person name="She G."/>
            <person name="Sun J."/>
            <person name="Cao H."/>
            <person name="Tong W."/>
            <person name="Gao Q."/>
            <person name="Li Y."/>
            <person name="Deng W."/>
            <person name="Jiang X."/>
            <person name="Wang W."/>
            <person name="Chen Q."/>
            <person name="Zhang S."/>
            <person name="Li H."/>
            <person name="Wu J."/>
            <person name="Wang P."/>
            <person name="Li P."/>
            <person name="Shi C."/>
            <person name="Zheng F."/>
            <person name="Jian J."/>
            <person name="Huang B."/>
            <person name="Shan D."/>
            <person name="Shi M."/>
            <person name="Fang C."/>
            <person name="Yue Y."/>
            <person name="Li F."/>
            <person name="Li D."/>
            <person name="Wei S."/>
            <person name="Han B."/>
            <person name="Jiang C."/>
            <person name="Yin Y."/>
            <person name="Xia T."/>
            <person name="Zhang Z."/>
            <person name="Bennetzen J.L."/>
            <person name="Zhao S."/>
            <person name="Wan X."/>
        </authorList>
    </citation>
    <scope>NUCLEOTIDE SEQUENCE [LARGE SCALE GENOMIC DNA]</scope>
    <source>
        <strain evidence="4">cv. Shuchazao</strain>
        <tissue evidence="3">Leaf</tissue>
    </source>
</reference>
<dbReference type="EMBL" id="SDRB02011966">
    <property type="protein sequence ID" value="THF99324.1"/>
    <property type="molecule type" value="Genomic_DNA"/>
</dbReference>
<keyword evidence="4" id="KW-1185">Reference proteome</keyword>
<accession>A0A4S4DA27</accession>
<protein>
    <submittedName>
        <fullName evidence="3">Uncharacterized protein</fullName>
    </submittedName>
</protein>
<evidence type="ECO:0000313" key="3">
    <source>
        <dbReference type="EMBL" id="THF99324.1"/>
    </source>
</evidence>
<keyword evidence="2" id="KW-0812">Transmembrane</keyword>
<keyword evidence="2" id="KW-1133">Transmembrane helix</keyword>
<feature type="region of interest" description="Disordered" evidence="1">
    <location>
        <begin position="1"/>
        <end position="37"/>
    </location>
</feature>
<evidence type="ECO:0000256" key="1">
    <source>
        <dbReference type="SAM" id="MobiDB-lite"/>
    </source>
</evidence>
<organism evidence="3 4">
    <name type="scientific">Camellia sinensis var. sinensis</name>
    <name type="common">China tea</name>
    <dbReference type="NCBI Taxonomy" id="542762"/>
    <lineage>
        <taxon>Eukaryota</taxon>
        <taxon>Viridiplantae</taxon>
        <taxon>Streptophyta</taxon>
        <taxon>Embryophyta</taxon>
        <taxon>Tracheophyta</taxon>
        <taxon>Spermatophyta</taxon>
        <taxon>Magnoliopsida</taxon>
        <taxon>eudicotyledons</taxon>
        <taxon>Gunneridae</taxon>
        <taxon>Pentapetalae</taxon>
        <taxon>asterids</taxon>
        <taxon>Ericales</taxon>
        <taxon>Theaceae</taxon>
        <taxon>Camellia</taxon>
    </lineage>
</organism>
<dbReference type="Proteomes" id="UP000306102">
    <property type="component" value="Unassembled WGS sequence"/>
</dbReference>
<keyword evidence="2" id="KW-0472">Membrane</keyword>
<feature type="transmembrane region" description="Helical" evidence="2">
    <location>
        <begin position="194"/>
        <end position="216"/>
    </location>
</feature>
<dbReference type="AlphaFoldDB" id="A0A4S4DA27"/>
<evidence type="ECO:0000313" key="4">
    <source>
        <dbReference type="Proteomes" id="UP000306102"/>
    </source>
</evidence>
<feature type="compositionally biased region" description="Basic residues" evidence="1">
    <location>
        <begin position="11"/>
        <end position="26"/>
    </location>
</feature>
<evidence type="ECO:0000256" key="2">
    <source>
        <dbReference type="SAM" id="Phobius"/>
    </source>
</evidence>
<gene>
    <name evidence="3" type="ORF">TEA_007644</name>
</gene>